<reference evidence="2 3" key="1">
    <citation type="submission" date="2024-04" db="EMBL/GenBank/DDBJ databases">
        <title>Defined microbial consortia suppress multidrug-resistant proinflammatory Enterobacteriaceae via ecological control.</title>
        <authorList>
            <person name="Furuichi M."/>
            <person name="Kawaguchi T."/>
            <person name="Pust M."/>
            <person name="Yasuma K."/>
            <person name="Plichta D."/>
            <person name="Hasegawa N."/>
            <person name="Ohya T."/>
            <person name="Bhattarai S."/>
            <person name="Sasajima S."/>
            <person name="Aoto Y."/>
            <person name="Tuganbaev T."/>
            <person name="Yaginuma M."/>
            <person name="Ueda M."/>
            <person name="Okahashi N."/>
            <person name="Amafuji K."/>
            <person name="Kiridooshi Y."/>
            <person name="Sugita K."/>
            <person name="Strazar M."/>
            <person name="Skelly A."/>
            <person name="Suda W."/>
            <person name="Hattori M."/>
            <person name="Nakamoto N."/>
            <person name="Caballero S."/>
            <person name="Norman J."/>
            <person name="Olle B."/>
            <person name="Tanoue T."/>
            <person name="Arita M."/>
            <person name="Bucci V."/>
            <person name="Atarashi K."/>
            <person name="Xavier R."/>
            <person name="Honda K."/>
        </authorList>
    </citation>
    <scope>NUCLEOTIDE SEQUENCE [LARGE SCALE GENOMIC DNA]</scope>
    <source>
        <strain evidence="3">k04-0078-D8-1</strain>
    </source>
</reference>
<dbReference type="SUPFAM" id="SSF56300">
    <property type="entry name" value="Metallo-dependent phosphatases"/>
    <property type="match status" value="1"/>
</dbReference>
<comment type="caution">
    <text evidence="2">The sequence shown here is derived from an EMBL/GenBank/DDBJ whole genome shotgun (WGS) entry which is preliminary data.</text>
</comment>
<dbReference type="InterPro" id="IPR051158">
    <property type="entry name" value="Metallophosphoesterase_sf"/>
</dbReference>
<keyword evidence="3" id="KW-1185">Reference proteome</keyword>
<feature type="domain" description="Calcineurin-like phosphoesterase" evidence="1">
    <location>
        <begin position="1"/>
        <end position="239"/>
    </location>
</feature>
<dbReference type="RefSeq" id="WP_390405615.1">
    <property type="nucleotide sequence ID" value="NZ_BAABYW010000001.1"/>
</dbReference>
<dbReference type="Proteomes" id="UP001600943">
    <property type="component" value="Unassembled WGS sequence"/>
</dbReference>
<dbReference type="PANTHER" id="PTHR31302:SF0">
    <property type="entry name" value="TRANSMEMBRANE PROTEIN WITH METALLOPHOSPHOESTERASE DOMAIN"/>
    <property type="match status" value="1"/>
</dbReference>
<protein>
    <recommendedName>
        <fullName evidence="1">Calcineurin-like phosphoesterase domain-containing protein</fullName>
    </recommendedName>
</protein>
<dbReference type="PANTHER" id="PTHR31302">
    <property type="entry name" value="TRANSMEMBRANE PROTEIN WITH METALLOPHOSPHOESTERASE DOMAIN-RELATED"/>
    <property type="match status" value="1"/>
</dbReference>
<dbReference type="Gene3D" id="3.60.21.10">
    <property type="match status" value="1"/>
</dbReference>
<dbReference type="Pfam" id="PF00149">
    <property type="entry name" value="Metallophos"/>
    <property type="match status" value="1"/>
</dbReference>
<proteinExistence type="predicted"/>
<evidence type="ECO:0000313" key="3">
    <source>
        <dbReference type="Proteomes" id="UP001600943"/>
    </source>
</evidence>
<dbReference type="InterPro" id="IPR004843">
    <property type="entry name" value="Calcineurin-like_PHP"/>
</dbReference>
<sequence length="552" mass="64523">MRWMHISDIHMNKEFNNVMSNILREELPKFIVENKITVDYLFVTGDYRDSVYMKEDGLKEDVYLQALNVSEYILKIAQLLSVSSKHVYLVPGNHDLNRHCDDKKVIDQINKSYPLYRESLKDTELEYLLKRFDFFDIIDRQIHPNSKTYYRASHQLYNSEKADILCLNTAITCYGEEKEGDLILDTELIRKIADPIRHSVPLIVLAHHDFKFLTKKEEENLKYILKGRKVFYLCGHSHKLEYGYDDELEMWKIMVGTTKYANGATPIVSLVDTLNSGMISKLQFYKYDYIDKTGWTLYQEISQQIGTYKLGFTNKSISKDTIENFDVVQLPLLQTTSSTKIQRLETIKILAEVKFNLNNLGKVQHISVSSNGLPVNAGILIGYALHKRQNIQLSYLYRNMTFTHGVGKKIIQFKEIVNCDNISTDNSLSMYVYIQAKSRDDGSPAFYEYIKQKGLSNIYILSFFNTENYNENFDLELSAKYLIDRILEYYEDIRKKGYKKIKVHLFYNGFWGLALLLGNQMPTTFYIQLYDYDASVQQYNSSFLLKSNIFNL</sequence>
<organism evidence="2 3">
    <name type="scientific">Blautia hominis</name>
    <dbReference type="NCBI Taxonomy" id="2025493"/>
    <lineage>
        <taxon>Bacteria</taxon>
        <taxon>Bacillati</taxon>
        <taxon>Bacillota</taxon>
        <taxon>Clostridia</taxon>
        <taxon>Lachnospirales</taxon>
        <taxon>Lachnospiraceae</taxon>
        <taxon>Blautia</taxon>
    </lineage>
</organism>
<name>A0ABQ0BA90_9FIRM</name>
<dbReference type="EMBL" id="BAABYW010000001">
    <property type="protein sequence ID" value="GAA6408352.1"/>
    <property type="molecule type" value="Genomic_DNA"/>
</dbReference>
<accession>A0ABQ0BA90</accession>
<evidence type="ECO:0000259" key="1">
    <source>
        <dbReference type="Pfam" id="PF00149"/>
    </source>
</evidence>
<evidence type="ECO:0000313" key="2">
    <source>
        <dbReference type="EMBL" id="GAA6408352.1"/>
    </source>
</evidence>
<gene>
    <name evidence="2" type="ORF">K040078D81_24690</name>
</gene>
<dbReference type="InterPro" id="IPR029052">
    <property type="entry name" value="Metallo-depent_PP-like"/>
</dbReference>